<dbReference type="AlphaFoldDB" id="A0A0D6JJK7"/>
<name>A0A0D6JJK7_9HYPH</name>
<keyword evidence="2" id="KW-1185">Reference proteome</keyword>
<reference evidence="2" key="1">
    <citation type="submission" date="2015-02" db="EMBL/GenBank/DDBJ databases">
        <authorList>
            <person name="Chooi Y.-H."/>
        </authorList>
    </citation>
    <scope>NUCLEOTIDE SEQUENCE [LARGE SCALE GENOMIC DNA]</scope>
    <source>
        <strain evidence="2">strain Y</strain>
    </source>
</reference>
<organism evidence="1 2">
    <name type="scientific">Candidatus Filomicrobium marinum</name>
    <dbReference type="NCBI Taxonomy" id="1608628"/>
    <lineage>
        <taxon>Bacteria</taxon>
        <taxon>Pseudomonadati</taxon>
        <taxon>Pseudomonadota</taxon>
        <taxon>Alphaproteobacteria</taxon>
        <taxon>Hyphomicrobiales</taxon>
        <taxon>Hyphomicrobiaceae</taxon>
        <taxon>Filomicrobium</taxon>
    </lineage>
</organism>
<dbReference type="Proteomes" id="UP000033187">
    <property type="component" value="Chromosome 1"/>
</dbReference>
<accession>A0A0D6JJK7</accession>
<dbReference type="EMBL" id="LN829119">
    <property type="protein sequence ID" value="CPR22148.1"/>
    <property type="molecule type" value="Genomic_DNA"/>
</dbReference>
<evidence type="ECO:0000313" key="1">
    <source>
        <dbReference type="EMBL" id="CPR22148.1"/>
    </source>
</evidence>
<protein>
    <submittedName>
        <fullName evidence="1">Uncharacterized protein</fullName>
    </submittedName>
</protein>
<gene>
    <name evidence="1" type="ORF">YBN1229_v1_3581</name>
</gene>
<sequence>MALLRNIKRRFGWFSAGVSFRGYREVHIITYRIALHISRPCLGDRHNVSLKDLRR</sequence>
<dbReference type="KEGG" id="fiy:BN1229_v1_3581"/>
<proteinExistence type="predicted"/>
<evidence type="ECO:0000313" key="2">
    <source>
        <dbReference type="Proteomes" id="UP000033187"/>
    </source>
</evidence>